<dbReference type="PRINTS" id="PR01490">
    <property type="entry name" value="RTXTOXIND"/>
</dbReference>
<accession>A0A9J7BQP4</accession>
<feature type="domain" description="CusB-like beta-barrel" evidence="5">
    <location>
        <begin position="290"/>
        <end position="376"/>
    </location>
</feature>
<dbReference type="GO" id="GO:0030313">
    <property type="term" value="C:cell envelope"/>
    <property type="evidence" value="ECO:0007669"/>
    <property type="project" value="UniProtKB-SubCell"/>
</dbReference>
<comment type="subcellular location">
    <subcellularLocation>
        <location evidence="1">Cell envelope</location>
    </subcellularLocation>
</comment>
<gene>
    <name evidence="6" type="ORF">MOP44_03470</name>
</gene>
<keyword evidence="7" id="KW-1185">Reference proteome</keyword>
<protein>
    <submittedName>
        <fullName evidence="6">Efflux RND transporter periplasmic adaptor subunit</fullName>
    </submittedName>
</protein>
<dbReference type="SUPFAM" id="SSF111369">
    <property type="entry name" value="HlyD-like secretion proteins"/>
    <property type="match status" value="3"/>
</dbReference>
<feature type="domain" description="YbhG-like alpha-helical hairpin" evidence="4">
    <location>
        <begin position="128"/>
        <end position="218"/>
    </location>
</feature>
<dbReference type="Gene3D" id="2.40.50.100">
    <property type="match status" value="1"/>
</dbReference>
<dbReference type="InterPro" id="IPR059052">
    <property type="entry name" value="HH_YbhG-like"/>
</dbReference>
<dbReference type="RefSeq" id="WP_260794514.1">
    <property type="nucleotide sequence ID" value="NZ_CP093313.1"/>
</dbReference>
<feature type="coiled-coil region" evidence="3">
    <location>
        <begin position="231"/>
        <end position="258"/>
    </location>
</feature>
<dbReference type="InterPro" id="IPR050465">
    <property type="entry name" value="UPF0194_transport"/>
</dbReference>
<keyword evidence="2 3" id="KW-0175">Coiled coil</keyword>
<dbReference type="AlphaFoldDB" id="A0A9J7BQP4"/>
<evidence type="ECO:0000313" key="6">
    <source>
        <dbReference type="EMBL" id="UWZ85008.1"/>
    </source>
</evidence>
<evidence type="ECO:0000259" key="5">
    <source>
        <dbReference type="Pfam" id="PF25954"/>
    </source>
</evidence>
<dbReference type="Gene3D" id="1.10.287.470">
    <property type="entry name" value="Helix hairpin bin"/>
    <property type="match status" value="1"/>
</dbReference>
<dbReference type="InterPro" id="IPR058792">
    <property type="entry name" value="Beta-barrel_RND_2"/>
</dbReference>
<dbReference type="PANTHER" id="PTHR32347:SF23">
    <property type="entry name" value="BLL5650 PROTEIN"/>
    <property type="match status" value="1"/>
</dbReference>
<dbReference type="EMBL" id="CP093313">
    <property type="protein sequence ID" value="UWZ85008.1"/>
    <property type="molecule type" value="Genomic_DNA"/>
</dbReference>
<dbReference type="Pfam" id="PF25954">
    <property type="entry name" value="Beta-barrel_RND_2"/>
    <property type="match status" value="1"/>
</dbReference>
<sequence>MRRRIVVIVAAAVVLIAAVWVVLAIRARHAALEYSGTIETREIQIGSKVGGRVVGVSVEEGETARGGTVLVRFECDQLKAQRAEAAAAIAEAQADLERMVRGNRPEEIAQAKAAAEQASAALDAARNGPRKQEIDQAQAEYAAAKADTANAEAFYKRMEQLMATDTISRQQFDDARDRRDAAAQKAESARQQLQLLQAGTRPEDLRAAEQRFHQADAARVLAVKGSRREDVDAARGRFAQAQARAAELDAQLNECELKTPADAVVETVSIRPGDLVPPGRIVLSLLEPSQLWVKIYVPETDLARVRLGQQAQVRVDSFGGRAFTGHVGQIASQAEFLPRNVQTHEDREHQVFGVKVYVDNAQAVLKSGMAATVRLQ</sequence>
<dbReference type="PANTHER" id="PTHR32347">
    <property type="entry name" value="EFFLUX SYSTEM COMPONENT YKNX-RELATED"/>
    <property type="match status" value="1"/>
</dbReference>
<evidence type="ECO:0000256" key="1">
    <source>
        <dbReference type="ARBA" id="ARBA00004196"/>
    </source>
</evidence>
<dbReference type="Pfam" id="PF25881">
    <property type="entry name" value="HH_YBHG"/>
    <property type="match status" value="1"/>
</dbReference>
<name>A0A9J7BQP4_9BACT</name>
<proteinExistence type="predicted"/>
<feature type="coiled-coil region" evidence="3">
    <location>
        <begin position="75"/>
        <end position="128"/>
    </location>
</feature>
<evidence type="ECO:0000259" key="4">
    <source>
        <dbReference type="Pfam" id="PF25881"/>
    </source>
</evidence>
<evidence type="ECO:0000256" key="2">
    <source>
        <dbReference type="ARBA" id="ARBA00023054"/>
    </source>
</evidence>
<dbReference type="KEGG" id="orp:MOP44_03470"/>
<evidence type="ECO:0000256" key="3">
    <source>
        <dbReference type="SAM" id="Coils"/>
    </source>
</evidence>
<organism evidence="6 7">
    <name type="scientific">Occallatibacter riparius</name>
    <dbReference type="NCBI Taxonomy" id="1002689"/>
    <lineage>
        <taxon>Bacteria</taxon>
        <taxon>Pseudomonadati</taxon>
        <taxon>Acidobacteriota</taxon>
        <taxon>Terriglobia</taxon>
        <taxon>Terriglobales</taxon>
        <taxon>Acidobacteriaceae</taxon>
        <taxon>Occallatibacter</taxon>
    </lineage>
</organism>
<reference evidence="6" key="1">
    <citation type="submission" date="2021-04" db="EMBL/GenBank/DDBJ databases">
        <title>Phylogenetic analysis of Acidobacteriaceae.</title>
        <authorList>
            <person name="Qiu L."/>
            <person name="Zhang Q."/>
        </authorList>
    </citation>
    <scope>NUCLEOTIDE SEQUENCE</scope>
    <source>
        <strain evidence="6">DSM 25168</strain>
    </source>
</reference>
<feature type="coiled-coil region" evidence="3">
    <location>
        <begin position="172"/>
        <end position="199"/>
    </location>
</feature>
<dbReference type="Proteomes" id="UP001059380">
    <property type="component" value="Chromosome"/>
</dbReference>
<dbReference type="Gene3D" id="2.40.30.170">
    <property type="match status" value="1"/>
</dbReference>
<evidence type="ECO:0000313" key="7">
    <source>
        <dbReference type="Proteomes" id="UP001059380"/>
    </source>
</evidence>